<evidence type="ECO:0000256" key="9">
    <source>
        <dbReference type="ARBA" id="ARBA00074964"/>
    </source>
</evidence>
<evidence type="ECO:0000256" key="1">
    <source>
        <dbReference type="ARBA" id="ARBA00004123"/>
    </source>
</evidence>
<dbReference type="GO" id="GO:0030154">
    <property type="term" value="P:cell differentiation"/>
    <property type="evidence" value="ECO:0007669"/>
    <property type="project" value="TreeGrafter"/>
</dbReference>
<evidence type="ECO:0000256" key="4">
    <source>
        <dbReference type="ARBA" id="ARBA00023125"/>
    </source>
</evidence>
<dbReference type="AlphaFoldDB" id="A0A8J6A255"/>
<comment type="caution">
    <text evidence="13">The sequence shown here is derived from an EMBL/GenBank/DDBJ whole genome shotgun (WGS) entry which is preliminary data.</text>
</comment>
<feature type="region of interest" description="Disordered" evidence="11">
    <location>
        <begin position="1"/>
        <end position="52"/>
    </location>
</feature>
<evidence type="ECO:0000256" key="5">
    <source>
        <dbReference type="ARBA" id="ARBA00023163"/>
    </source>
</evidence>
<dbReference type="Proteomes" id="UP000700334">
    <property type="component" value="Unassembled WGS sequence"/>
</dbReference>
<dbReference type="EMBL" id="JAGFMF010011752">
    <property type="protein sequence ID" value="KAG8514109.1"/>
    <property type="molecule type" value="Genomic_DNA"/>
</dbReference>
<accession>A0A8J6A255</accession>
<feature type="compositionally biased region" description="Basic and acidic residues" evidence="11">
    <location>
        <begin position="23"/>
        <end position="32"/>
    </location>
</feature>
<dbReference type="Gene3D" id="1.10.10.10">
    <property type="entry name" value="Winged helix-like DNA-binding domain superfamily/Winged helix DNA-binding domain"/>
    <property type="match status" value="1"/>
</dbReference>
<evidence type="ECO:0000259" key="12">
    <source>
        <dbReference type="PROSITE" id="PS50061"/>
    </source>
</evidence>
<dbReference type="GO" id="GO:0043565">
    <property type="term" value="F:sequence-specific DNA binding"/>
    <property type="evidence" value="ECO:0007669"/>
    <property type="project" value="InterPro"/>
</dbReference>
<gene>
    <name evidence="13" type="ORF">J0S82_003709</name>
</gene>
<reference evidence="13" key="1">
    <citation type="journal article" date="2021" name="Evol. Appl.">
        <title>The genome of the Pyrenean desman and the effects of bottlenecks and inbreeding on the genomic landscape of an endangered species.</title>
        <authorList>
            <person name="Escoda L."/>
            <person name="Castresana J."/>
        </authorList>
    </citation>
    <scope>NUCLEOTIDE SEQUENCE</scope>
    <source>
        <strain evidence="13">IBE-C5619</strain>
    </source>
</reference>
<evidence type="ECO:0000313" key="13">
    <source>
        <dbReference type="EMBL" id="KAG8514109.1"/>
    </source>
</evidence>
<dbReference type="InterPro" id="IPR036390">
    <property type="entry name" value="WH_DNA-bd_sf"/>
</dbReference>
<dbReference type="PANTHER" id="PTHR11849">
    <property type="entry name" value="ETS"/>
    <property type="match status" value="1"/>
</dbReference>
<dbReference type="Pfam" id="PF00178">
    <property type="entry name" value="Ets"/>
    <property type="match status" value="1"/>
</dbReference>
<evidence type="ECO:0000313" key="14">
    <source>
        <dbReference type="Proteomes" id="UP000700334"/>
    </source>
</evidence>
<dbReference type="InterPro" id="IPR046328">
    <property type="entry name" value="ETS_fam"/>
</dbReference>
<dbReference type="OrthoDB" id="10043646at2759"/>
<dbReference type="PROSITE" id="PS00346">
    <property type="entry name" value="ETS_DOMAIN_2"/>
    <property type="match status" value="1"/>
</dbReference>
<evidence type="ECO:0000256" key="11">
    <source>
        <dbReference type="SAM" id="MobiDB-lite"/>
    </source>
</evidence>
<comment type="subcellular location">
    <subcellularLocation>
        <location evidence="1 10">Nucleus</location>
    </subcellularLocation>
</comment>
<proteinExistence type="inferred from homology"/>
<dbReference type="GO" id="GO:0000981">
    <property type="term" value="F:DNA-binding transcription factor activity, RNA polymerase II-specific"/>
    <property type="evidence" value="ECO:0007669"/>
    <property type="project" value="TreeGrafter"/>
</dbReference>
<sequence>PPRSEDLLCPPAHTAQKERKRGRVEGGGRTRQAECTPAGDDPMRVKSSAARRLEAGHSWPCRAAPLLLQTPASRRNPPERAREPVADPSPMMSALVDRQRHAPDLAATSFRALAPPPPLVLASGSGSGSRSGAVSLEAGSASNFHVGLPAGAGVSSAATARWVWRLSVRVVTFDASSLTRRLYIGFFAGINVGIKVTDTSSGYYYKKAACGVLWKLLSGPKSWSDGTQSTDVAPGWHRGDFEVLRACGPSPAQRSFAPRACVEQDRLGQDFEDAFEVLKQHSSGDLHYNPDYKNYLTFINHCSHVRGNSSCYSMLPPEESVYNWRAVINSATDLYLDGNIHQSLQNIPENQLTPPAILQSKGGKGRKKLRLFEYLHESLNNPEMASCIQWIDKNKGIFQFVSKNKEKLAQLWGKRKGNRKTMTYQKMARALRNYGRTGEITKIRRKLTYQFSEAILQRLSPSYFLEKEFFYSPYIQPDQNYLSLNTWHANYNSIPANYPELSHPVC</sequence>
<comment type="subunit">
    <text evidence="8">Binds DNA as a monomer.</text>
</comment>
<comment type="function">
    <text evidence="7">Controls the development of red pulp macrophages required for red blood cells recycling and iron homeostasis. Transcription factor that binds to the PU-box, a purine-rich DNA sequence (5'-GAGGA[AT]-3') that can act as a lymphoid-specific enhancer. Regulates VCAM1 gene expression.</text>
</comment>
<dbReference type="PROSITE" id="PS50061">
    <property type="entry name" value="ETS_DOMAIN_3"/>
    <property type="match status" value="1"/>
</dbReference>
<dbReference type="InterPro" id="IPR000418">
    <property type="entry name" value="Ets_dom"/>
</dbReference>
<keyword evidence="3" id="KW-0805">Transcription regulation</keyword>
<evidence type="ECO:0000256" key="3">
    <source>
        <dbReference type="ARBA" id="ARBA00023015"/>
    </source>
</evidence>
<keyword evidence="14" id="KW-1185">Reference proteome</keyword>
<evidence type="ECO:0000256" key="7">
    <source>
        <dbReference type="ARBA" id="ARBA00055710"/>
    </source>
</evidence>
<organism evidence="13 14">
    <name type="scientific">Galemys pyrenaicus</name>
    <name type="common">Iberian desman</name>
    <name type="synonym">Pyrenean desman</name>
    <dbReference type="NCBI Taxonomy" id="202257"/>
    <lineage>
        <taxon>Eukaryota</taxon>
        <taxon>Metazoa</taxon>
        <taxon>Chordata</taxon>
        <taxon>Craniata</taxon>
        <taxon>Vertebrata</taxon>
        <taxon>Euteleostomi</taxon>
        <taxon>Mammalia</taxon>
        <taxon>Eutheria</taxon>
        <taxon>Laurasiatheria</taxon>
        <taxon>Eulipotyphla</taxon>
        <taxon>Talpidae</taxon>
        <taxon>Galemys</taxon>
    </lineage>
</organism>
<dbReference type="PANTHER" id="PTHR11849:SF17">
    <property type="entry name" value="TRANSCRIPTION FACTOR SPI-C"/>
    <property type="match status" value="1"/>
</dbReference>
<keyword evidence="4 10" id="KW-0238">DNA-binding</keyword>
<dbReference type="InterPro" id="IPR036388">
    <property type="entry name" value="WH-like_DNA-bd_sf"/>
</dbReference>
<evidence type="ECO:0000256" key="8">
    <source>
        <dbReference type="ARBA" id="ARBA00063209"/>
    </source>
</evidence>
<dbReference type="SMART" id="SM00413">
    <property type="entry name" value="ETS"/>
    <property type="match status" value="1"/>
</dbReference>
<feature type="region of interest" description="Disordered" evidence="11">
    <location>
        <begin position="64"/>
        <end position="87"/>
    </location>
</feature>
<evidence type="ECO:0000256" key="10">
    <source>
        <dbReference type="RuleBase" id="RU004019"/>
    </source>
</evidence>
<keyword evidence="5" id="KW-0804">Transcription</keyword>
<name>A0A8J6A255_GALPY</name>
<comment type="similarity">
    <text evidence="2 10">Belongs to the ETS family.</text>
</comment>
<protein>
    <recommendedName>
        <fullName evidence="9">Transcription factor Spi-C</fullName>
    </recommendedName>
</protein>
<dbReference type="FunFam" id="1.10.10.10:FF:000335">
    <property type="entry name" value="Spi-C transcription factor"/>
    <property type="match status" value="1"/>
</dbReference>
<feature type="non-terminal residue" evidence="13">
    <location>
        <position position="1"/>
    </location>
</feature>
<dbReference type="PRINTS" id="PR00454">
    <property type="entry name" value="ETSDOMAIN"/>
</dbReference>
<keyword evidence="6 10" id="KW-0539">Nucleus</keyword>
<feature type="domain" description="ETS" evidence="12">
    <location>
        <begin position="369"/>
        <end position="452"/>
    </location>
</feature>
<evidence type="ECO:0000256" key="2">
    <source>
        <dbReference type="ARBA" id="ARBA00005562"/>
    </source>
</evidence>
<evidence type="ECO:0000256" key="6">
    <source>
        <dbReference type="ARBA" id="ARBA00023242"/>
    </source>
</evidence>
<dbReference type="GO" id="GO:0005634">
    <property type="term" value="C:nucleus"/>
    <property type="evidence" value="ECO:0007669"/>
    <property type="project" value="UniProtKB-SubCell"/>
</dbReference>
<feature type="compositionally biased region" description="Basic and acidic residues" evidence="11">
    <location>
        <begin position="76"/>
        <end position="85"/>
    </location>
</feature>
<dbReference type="SUPFAM" id="SSF46785">
    <property type="entry name" value="Winged helix' DNA-binding domain"/>
    <property type="match status" value="1"/>
</dbReference>